<evidence type="ECO:0000256" key="1">
    <source>
        <dbReference type="ARBA" id="ARBA00022490"/>
    </source>
</evidence>
<feature type="domain" description="Ribosome maturation factor RimP C-terminal" evidence="5">
    <location>
        <begin position="89"/>
        <end position="154"/>
    </location>
</feature>
<dbReference type="PANTHER" id="PTHR33867:SF1">
    <property type="entry name" value="RIBOSOME MATURATION FACTOR RIMP"/>
    <property type="match status" value="1"/>
</dbReference>
<dbReference type="HAMAP" id="MF_01077">
    <property type="entry name" value="RimP"/>
    <property type="match status" value="1"/>
</dbReference>
<dbReference type="InterPro" id="IPR036847">
    <property type="entry name" value="RimP_C_sf"/>
</dbReference>
<feature type="domain" description="Ribosome maturation factor RimP N-terminal" evidence="4">
    <location>
        <begin position="10"/>
        <end position="84"/>
    </location>
</feature>
<accession>A0A255EBF1</accession>
<dbReference type="CDD" id="cd01734">
    <property type="entry name" value="YlxS_C"/>
    <property type="match status" value="1"/>
</dbReference>
<comment type="subcellular location">
    <subcellularLocation>
        <location evidence="3">Cytoplasm</location>
    </subcellularLocation>
</comment>
<keyword evidence="2 3" id="KW-0690">Ribosome biogenesis</keyword>
<comment type="function">
    <text evidence="3">Required for maturation of 30S ribosomal subunits.</text>
</comment>
<dbReference type="Proteomes" id="UP000216533">
    <property type="component" value="Unassembled WGS sequence"/>
</dbReference>
<dbReference type="RefSeq" id="WP_094450226.1">
    <property type="nucleotide sequence ID" value="NZ_NMVI01000013.1"/>
</dbReference>
<dbReference type="EMBL" id="NMVI01000013">
    <property type="protein sequence ID" value="OYN88241.1"/>
    <property type="molecule type" value="Genomic_DNA"/>
</dbReference>
<organism evidence="6 7">
    <name type="scientific">Parenemella sanctibonifatiensis</name>
    <dbReference type="NCBI Taxonomy" id="2016505"/>
    <lineage>
        <taxon>Bacteria</taxon>
        <taxon>Bacillati</taxon>
        <taxon>Actinomycetota</taxon>
        <taxon>Actinomycetes</taxon>
        <taxon>Propionibacteriales</taxon>
        <taxon>Propionibacteriaceae</taxon>
        <taxon>Parenemella</taxon>
    </lineage>
</organism>
<dbReference type="GO" id="GO:0005829">
    <property type="term" value="C:cytosol"/>
    <property type="evidence" value="ECO:0007669"/>
    <property type="project" value="TreeGrafter"/>
</dbReference>
<dbReference type="InterPro" id="IPR028998">
    <property type="entry name" value="RimP_C"/>
</dbReference>
<comment type="caution">
    <text evidence="6">The sequence shown here is derived from an EMBL/GenBank/DDBJ whole genome shotgun (WGS) entry which is preliminary data.</text>
</comment>
<dbReference type="InterPro" id="IPR003728">
    <property type="entry name" value="Ribosome_maturation_RimP"/>
</dbReference>
<dbReference type="PANTHER" id="PTHR33867">
    <property type="entry name" value="RIBOSOME MATURATION FACTOR RIMP"/>
    <property type="match status" value="1"/>
</dbReference>
<dbReference type="Gene3D" id="3.30.300.70">
    <property type="entry name" value="RimP-like superfamily, N-terminal"/>
    <property type="match status" value="1"/>
</dbReference>
<dbReference type="Pfam" id="PF17384">
    <property type="entry name" value="DUF150_C"/>
    <property type="match status" value="1"/>
</dbReference>
<reference evidence="6 7" key="1">
    <citation type="submission" date="2017-07" db="EMBL/GenBank/DDBJ databases">
        <title>Draft whole genome sequences of clinical Proprionibacteriaceae strains.</title>
        <authorList>
            <person name="Bernier A.-M."/>
            <person name="Bernard K."/>
            <person name="Domingo M.-C."/>
        </authorList>
    </citation>
    <scope>NUCLEOTIDE SEQUENCE [LARGE SCALE GENOMIC DNA]</scope>
    <source>
        <strain evidence="6 7">NML 160184</strain>
    </source>
</reference>
<dbReference type="GO" id="GO:0000028">
    <property type="term" value="P:ribosomal small subunit assembly"/>
    <property type="evidence" value="ECO:0007669"/>
    <property type="project" value="TreeGrafter"/>
</dbReference>
<dbReference type="SUPFAM" id="SSF75420">
    <property type="entry name" value="YhbC-like, N-terminal domain"/>
    <property type="match status" value="1"/>
</dbReference>
<evidence type="ECO:0000259" key="5">
    <source>
        <dbReference type="Pfam" id="PF17384"/>
    </source>
</evidence>
<gene>
    <name evidence="3" type="primary">rimP</name>
    <name evidence="6" type="ORF">CGZ92_04655</name>
</gene>
<evidence type="ECO:0000313" key="7">
    <source>
        <dbReference type="Proteomes" id="UP000216533"/>
    </source>
</evidence>
<evidence type="ECO:0000259" key="4">
    <source>
        <dbReference type="Pfam" id="PF02576"/>
    </source>
</evidence>
<evidence type="ECO:0000256" key="3">
    <source>
        <dbReference type="HAMAP-Rule" id="MF_01077"/>
    </source>
</evidence>
<name>A0A255EBF1_9ACTN</name>
<dbReference type="AlphaFoldDB" id="A0A255EBF1"/>
<dbReference type="GO" id="GO:0006412">
    <property type="term" value="P:translation"/>
    <property type="evidence" value="ECO:0007669"/>
    <property type="project" value="TreeGrafter"/>
</dbReference>
<keyword evidence="1 3" id="KW-0963">Cytoplasm</keyword>
<proteinExistence type="inferred from homology"/>
<dbReference type="SUPFAM" id="SSF74942">
    <property type="entry name" value="YhbC-like, C-terminal domain"/>
    <property type="match status" value="1"/>
</dbReference>
<sequence>MNRERIAAVVEPLLAEYALELDDLEIVPAGKRSVLRITVDGDGPHGHGPLLDDIAQATRGLSEALDDSGVAGERAYTLEVSSRGTSRPLTRPAHWRRNRGRLVEVDGQRPGSEDVAKVTGRISETDETGVVLNVDGEQQRWEFEQISKAVVQVELNRPVEEE</sequence>
<dbReference type="Pfam" id="PF02576">
    <property type="entry name" value="RimP_N"/>
    <property type="match status" value="1"/>
</dbReference>
<comment type="similarity">
    <text evidence="3">Belongs to the RimP family.</text>
</comment>
<dbReference type="InterPro" id="IPR028989">
    <property type="entry name" value="RimP_N"/>
</dbReference>
<dbReference type="NCBIfam" id="NF000930">
    <property type="entry name" value="PRK00092.2-2"/>
    <property type="match status" value="1"/>
</dbReference>
<dbReference type="InterPro" id="IPR035956">
    <property type="entry name" value="RimP_N_sf"/>
</dbReference>
<evidence type="ECO:0000313" key="6">
    <source>
        <dbReference type="EMBL" id="OYN88241.1"/>
    </source>
</evidence>
<evidence type="ECO:0000256" key="2">
    <source>
        <dbReference type="ARBA" id="ARBA00022517"/>
    </source>
</evidence>
<protein>
    <recommendedName>
        <fullName evidence="3">Ribosome maturation factor RimP</fullName>
    </recommendedName>
</protein>